<protein>
    <submittedName>
        <fullName evidence="1">Uncharacterized protein</fullName>
    </submittedName>
</protein>
<dbReference type="Proteomes" id="UP000231021">
    <property type="component" value="Unassembled WGS sequence"/>
</dbReference>
<dbReference type="EMBL" id="PCTB01000084">
    <property type="protein sequence ID" value="PIP62429.1"/>
    <property type="molecule type" value="Genomic_DNA"/>
</dbReference>
<organism evidence="1 2">
    <name type="scientific">Candidatus Roizmanbacteria bacterium CG22_combo_CG10-13_8_21_14_all_35_9</name>
    <dbReference type="NCBI Taxonomy" id="1974861"/>
    <lineage>
        <taxon>Bacteria</taxon>
        <taxon>Candidatus Roizmaniibacteriota</taxon>
    </lineage>
</organism>
<sequence>MFISSGSIRIAMAIIPRALSVMDNLNVYLTSNGLKPASRVSFRFKSNQAYNQPGPRIASEQFAIYVQQMPREDTALIQRDLRTFESYLSDLDLYFKHDSSFADRMNNAKDNSRTFITVVQQIAKDQESLDALVDAESYVEEGLALGFPEESVHAFGKMIDGRIRNYSYLRDNIQQTLAAGMKVPSWLAYISFIPDQIDIVGGDISPSAESVGMRYQEYVRKNNFVMARIVEEKFKSELE</sequence>
<reference evidence="1 2" key="1">
    <citation type="submission" date="2017-09" db="EMBL/GenBank/DDBJ databases">
        <title>Depth-based differentiation of microbial function through sediment-hosted aquifers and enrichment of novel symbionts in the deep terrestrial subsurface.</title>
        <authorList>
            <person name="Probst A.J."/>
            <person name="Ladd B."/>
            <person name="Jarett J.K."/>
            <person name="Geller-Mcgrath D.E."/>
            <person name="Sieber C.M."/>
            <person name="Emerson J.B."/>
            <person name="Anantharaman K."/>
            <person name="Thomas B.C."/>
            <person name="Malmstrom R."/>
            <person name="Stieglmeier M."/>
            <person name="Klingl A."/>
            <person name="Woyke T."/>
            <person name="Ryan C.M."/>
            <person name="Banfield J.F."/>
        </authorList>
    </citation>
    <scope>NUCLEOTIDE SEQUENCE [LARGE SCALE GENOMIC DNA]</scope>
    <source>
        <strain evidence="1">CG22_combo_CG10-13_8_21_14_all_35_9</strain>
    </source>
</reference>
<accession>A0A2H0BY11</accession>
<proteinExistence type="predicted"/>
<gene>
    <name evidence="1" type="ORF">COW98_04100</name>
</gene>
<comment type="caution">
    <text evidence="1">The sequence shown here is derived from an EMBL/GenBank/DDBJ whole genome shotgun (WGS) entry which is preliminary data.</text>
</comment>
<evidence type="ECO:0000313" key="1">
    <source>
        <dbReference type="EMBL" id="PIP62429.1"/>
    </source>
</evidence>
<evidence type="ECO:0000313" key="2">
    <source>
        <dbReference type="Proteomes" id="UP000231021"/>
    </source>
</evidence>
<dbReference type="AlphaFoldDB" id="A0A2H0BY11"/>
<name>A0A2H0BY11_9BACT</name>